<organism evidence="1 2">
    <name type="scientific">Petromyces alliaceus</name>
    <name type="common">Aspergillus alliaceus</name>
    <dbReference type="NCBI Taxonomy" id="209559"/>
    <lineage>
        <taxon>Eukaryota</taxon>
        <taxon>Fungi</taxon>
        <taxon>Dikarya</taxon>
        <taxon>Ascomycota</taxon>
        <taxon>Pezizomycotina</taxon>
        <taxon>Eurotiomycetes</taxon>
        <taxon>Eurotiomycetidae</taxon>
        <taxon>Eurotiales</taxon>
        <taxon>Aspergillaceae</taxon>
        <taxon>Aspergillus</taxon>
        <taxon>Aspergillus subgen. Circumdati</taxon>
    </lineage>
</organism>
<dbReference type="EMBL" id="SPNV01000427">
    <property type="protein sequence ID" value="KAF5855480.1"/>
    <property type="molecule type" value="Genomic_DNA"/>
</dbReference>
<accession>A0A8H6E263</accession>
<sequence>MVTLGGGIITKDTGAIISAITVQGDRKKGLSIVHKHRNLQIIGSTANVAGINIKSKLVDLCVQVIKYQTKTCVTDLNYGAFNHQVDHVAKLSTTTWRDSKRTVQAIFVIGFGMPNAFR</sequence>
<evidence type="ECO:0000313" key="2">
    <source>
        <dbReference type="Proteomes" id="UP000541154"/>
    </source>
</evidence>
<reference evidence="1 2" key="1">
    <citation type="submission" date="2019-04" db="EMBL/GenBank/DDBJ databases">
        <title>Aspergillus burnettii sp. nov., novel species from soil in southeast Queensland.</title>
        <authorList>
            <person name="Gilchrist C.L.M."/>
            <person name="Pitt J.I."/>
            <person name="Lange L."/>
            <person name="Lacey H.J."/>
            <person name="Vuong D."/>
            <person name="Midgley D.J."/>
            <person name="Greenfield P."/>
            <person name="Bradbury M."/>
            <person name="Lacey E."/>
            <person name="Busk P.K."/>
            <person name="Pilgaard B."/>
            <person name="Chooi Y.H."/>
            <person name="Piggott A.M."/>
        </authorList>
    </citation>
    <scope>NUCLEOTIDE SEQUENCE [LARGE SCALE GENOMIC DNA]</scope>
    <source>
        <strain evidence="1 2">FRR 5400</strain>
    </source>
</reference>
<evidence type="ECO:0000313" key="1">
    <source>
        <dbReference type="EMBL" id="KAF5855480.1"/>
    </source>
</evidence>
<dbReference type="AlphaFoldDB" id="A0A8H6E263"/>
<proteinExistence type="predicted"/>
<comment type="caution">
    <text evidence="1">The sequence shown here is derived from an EMBL/GenBank/DDBJ whole genome shotgun (WGS) entry which is preliminary data.</text>
</comment>
<gene>
    <name evidence="1" type="ORF">ETB97_009115</name>
</gene>
<keyword evidence="2" id="KW-1185">Reference proteome</keyword>
<dbReference type="Proteomes" id="UP000541154">
    <property type="component" value="Unassembled WGS sequence"/>
</dbReference>
<name>A0A8H6E263_PETAA</name>
<protein>
    <submittedName>
        <fullName evidence="1">Uncharacterized protein</fullName>
    </submittedName>
</protein>